<dbReference type="AlphaFoldDB" id="A0A2U1B905"/>
<dbReference type="GO" id="GO:0003677">
    <property type="term" value="F:DNA binding"/>
    <property type="evidence" value="ECO:0007669"/>
    <property type="project" value="UniProtKB-KW"/>
</dbReference>
<dbReference type="Gene3D" id="3.30.950.30">
    <property type="entry name" value="Schlafen, AAA domain"/>
    <property type="match status" value="1"/>
</dbReference>
<dbReference type="OrthoDB" id="9810282at2"/>
<keyword evidence="2" id="KW-0238">DNA-binding</keyword>
<sequence length="421" mass="47903">MDKTPEKSSNDLRELVYRGVESDELDYKAALNWTGMSRAARAKIVRHCIALANTKGGYIVVGVGEDASGHPSVYQGLTPEQAHGFDPSTAGPFINRYVEPPIDFTIERPVIDGKRYAIFVVRPFKKLPHVCTASIENELQTGVFYIRTTDASSRPAYRAIEMQALIQRSLRNQREELGRMLRGILYENRSGLQESATTQFADTIASAQVFFRRRKSPPPGMPSLLLNLSVEPPTYNPEAFTLSHIRRAVDNAWTLLAGSEFIRFGDLSKAYLTNVSLRSLPEKQLKMWQVFKTGLFHYIEYLEAPDRRVSYENLVKALAEAVSFLGKLYAELGYAEELLTIRLTISGTENFSLRPNADSDEEFRCRIPEVRIEMRRSAADLATGFETHAQRLIRECCERFNLPEHYLQNLPRLIHAHLERR</sequence>
<comment type="caution">
    <text evidence="2">The sequence shown here is derived from an EMBL/GenBank/DDBJ whole genome shotgun (WGS) entry which is preliminary data.</text>
</comment>
<evidence type="ECO:0000313" key="2">
    <source>
        <dbReference type="EMBL" id="PVY45150.1"/>
    </source>
</evidence>
<proteinExistence type="predicted"/>
<dbReference type="Proteomes" id="UP000245959">
    <property type="component" value="Unassembled WGS sequence"/>
</dbReference>
<gene>
    <name evidence="2" type="ORF">C8D82_10364</name>
</gene>
<evidence type="ECO:0000259" key="1">
    <source>
        <dbReference type="Pfam" id="PF04326"/>
    </source>
</evidence>
<evidence type="ECO:0000313" key="3">
    <source>
        <dbReference type="Proteomes" id="UP000245959"/>
    </source>
</evidence>
<dbReference type="GeneID" id="78294054"/>
<dbReference type="RefSeq" id="WP_116882724.1">
    <property type="nucleotide sequence ID" value="NZ_CABMMC010000205.1"/>
</dbReference>
<dbReference type="Pfam" id="PF04326">
    <property type="entry name" value="SLFN_AlbA_2"/>
    <property type="match status" value="1"/>
</dbReference>
<organism evidence="2 3">
    <name type="scientific">Victivallis vadensis</name>
    <dbReference type="NCBI Taxonomy" id="172901"/>
    <lineage>
        <taxon>Bacteria</taxon>
        <taxon>Pseudomonadati</taxon>
        <taxon>Lentisphaerota</taxon>
        <taxon>Lentisphaeria</taxon>
        <taxon>Victivallales</taxon>
        <taxon>Victivallaceae</taxon>
        <taxon>Victivallis</taxon>
    </lineage>
</organism>
<accession>A0A2U1B905</accession>
<dbReference type="InterPro" id="IPR007421">
    <property type="entry name" value="Schlafen_AlbA_2_dom"/>
</dbReference>
<protein>
    <submittedName>
        <fullName evidence="2">Putative DNA-binding protein</fullName>
    </submittedName>
</protein>
<reference evidence="2 3" key="1">
    <citation type="submission" date="2018-04" db="EMBL/GenBank/DDBJ databases">
        <title>Genomic Encyclopedia of Type Strains, Phase IV (KMG-IV): sequencing the most valuable type-strain genomes for metagenomic binning, comparative biology and taxonomic classification.</title>
        <authorList>
            <person name="Goeker M."/>
        </authorList>
    </citation>
    <scope>NUCLEOTIDE SEQUENCE [LARGE SCALE GENOMIC DNA]</scope>
    <source>
        <strain evidence="2 3">DSM 14823</strain>
    </source>
</reference>
<name>A0A2U1B905_9BACT</name>
<dbReference type="InterPro" id="IPR038461">
    <property type="entry name" value="Schlafen_AlbA_2_dom_sf"/>
</dbReference>
<feature type="domain" description="Schlafen AlbA-2" evidence="1">
    <location>
        <begin position="21"/>
        <end position="152"/>
    </location>
</feature>
<keyword evidence="3" id="KW-1185">Reference proteome</keyword>
<dbReference type="EMBL" id="QEKH01000003">
    <property type="protein sequence ID" value="PVY45150.1"/>
    <property type="molecule type" value="Genomic_DNA"/>
</dbReference>